<dbReference type="AlphaFoldDB" id="B8LUX4"/>
<evidence type="ECO:0000313" key="4">
    <source>
        <dbReference type="Proteomes" id="UP000001745"/>
    </source>
</evidence>
<dbReference type="GeneID" id="8108613"/>
<dbReference type="GO" id="GO:0051017">
    <property type="term" value="P:actin filament bundle assembly"/>
    <property type="evidence" value="ECO:0007669"/>
    <property type="project" value="TreeGrafter"/>
</dbReference>
<dbReference type="STRING" id="441959.B8LUX4"/>
<evidence type="ECO:0000259" key="2">
    <source>
        <dbReference type="Pfam" id="PF04366"/>
    </source>
</evidence>
<dbReference type="InterPro" id="IPR033643">
    <property type="entry name" value="SYLF_SH3YL1-like"/>
</dbReference>
<dbReference type="OMA" id="MPIEMPA"/>
<dbReference type="CDD" id="cd11525">
    <property type="entry name" value="SYLF_SH3YL1_like"/>
    <property type="match status" value="1"/>
</dbReference>
<dbReference type="GO" id="GO:0051015">
    <property type="term" value="F:actin filament binding"/>
    <property type="evidence" value="ECO:0007669"/>
    <property type="project" value="TreeGrafter"/>
</dbReference>
<dbReference type="Pfam" id="PF04366">
    <property type="entry name" value="Ysc84"/>
    <property type="match status" value="1"/>
</dbReference>
<dbReference type="PhylomeDB" id="B8LUX4"/>
<dbReference type="GO" id="GO:0051666">
    <property type="term" value="P:actin cortical patch localization"/>
    <property type="evidence" value="ECO:0007669"/>
    <property type="project" value="TreeGrafter"/>
</dbReference>
<gene>
    <name evidence="3" type="ORF">TSTA_060870</name>
</gene>
<dbReference type="EMBL" id="EQ962652">
    <property type="protein sequence ID" value="EED22595.1"/>
    <property type="molecule type" value="Genomic_DNA"/>
</dbReference>
<sequence length="279" mass="29353">MAGGYHNPFPSSLRHECEKACEILEAFLNPSVPNSTATQILQNAQGLAIISTVKGAFMGSVRFGSGILVARLDDGSWSAPSAIVVGGVGFGGQVGVEFTNFIFVLPRKSSVRTFAQLGSLTLTTNISLALGPMGRCGEVGLGASLHGLGALWAMSKTNGFFGGFSVELATFIENGSSNQKLYQKKLTAAQLLNGEIKPPDDAKMLMQCLSHKAFYSRRHRVPDPELPSDPSTATALELTSGAENQLPVELSTRGALPVGLPSESLSSPLEGRETSAREA</sequence>
<dbReference type="Proteomes" id="UP000001745">
    <property type="component" value="Unassembled WGS sequence"/>
</dbReference>
<dbReference type="InParanoid" id="B8LUX4"/>
<dbReference type="PANTHER" id="PTHR15629:SF2">
    <property type="entry name" value="SH3 DOMAIN-CONTAINING YSC84-LIKE PROTEIN 1"/>
    <property type="match status" value="1"/>
</dbReference>
<feature type="compositionally biased region" description="Low complexity" evidence="1">
    <location>
        <begin position="256"/>
        <end position="269"/>
    </location>
</feature>
<dbReference type="InterPro" id="IPR051702">
    <property type="entry name" value="SH3_domain_YSC84-like"/>
</dbReference>
<dbReference type="GO" id="GO:0030479">
    <property type="term" value="C:actin cortical patch"/>
    <property type="evidence" value="ECO:0007669"/>
    <property type="project" value="TreeGrafter"/>
</dbReference>
<accession>B8LUX4</accession>
<dbReference type="PANTHER" id="PTHR15629">
    <property type="entry name" value="SH3YL1 PROTEIN"/>
    <property type="match status" value="1"/>
</dbReference>
<dbReference type="OrthoDB" id="10255128at2759"/>
<evidence type="ECO:0000313" key="3">
    <source>
        <dbReference type="EMBL" id="EED22595.1"/>
    </source>
</evidence>
<feature type="compositionally biased region" description="Basic and acidic residues" evidence="1">
    <location>
        <begin position="270"/>
        <end position="279"/>
    </location>
</feature>
<proteinExistence type="predicted"/>
<organism evidence="3 4">
    <name type="scientific">Talaromyces stipitatus (strain ATCC 10500 / CBS 375.48 / QM 6759 / NRRL 1006)</name>
    <name type="common">Penicillium stipitatum</name>
    <dbReference type="NCBI Taxonomy" id="441959"/>
    <lineage>
        <taxon>Eukaryota</taxon>
        <taxon>Fungi</taxon>
        <taxon>Dikarya</taxon>
        <taxon>Ascomycota</taxon>
        <taxon>Pezizomycotina</taxon>
        <taxon>Eurotiomycetes</taxon>
        <taxon>Eurotiomycetidae</taxon>
        <taxon>Eurotiales</taxon>
        <taxon>Trichocomaceae</taxon>
        <taxon>Talaromyces</taxon>
        <taxon>Talaromyces sect. Talaromyces</taxon>
    </lineage>
</organism>
<dbReference type="GO" id="GO:0035091">
    <property type="term" value="F:phosphatidylinositol binding"/>
    <property type="evidence" value="ECO:0007669"/>
    <property type="project" value="TreeGrafter"/>
</dbReference>
<dbReference type="InterPro" id="IPR007461">
    <property type="entry name" value="Ysc84_actin-binding"/>
</dbReference>
<name>B8LUX4_TALSN</name>
<dbReference type="VEuPathDB" id="FungiDB:TSTA_060870"/>
<reference evidence="4" key="1">
    <citation type="journal article" date="2015" name="Genome Announc.">
        <title>Genome sequence of the AIDS-associated pathogen Penicillium marneffei (ATCC18224) and its near taxonomic relative Talaromyces stipitatus (ATCC10500).</title>
        <authorList>
            <person name="Nierman W.C."/>
            <person name="Fedorova-Abrams N.D."/>
            <person name="Andrianopoulos A."/>
        </authorList>
    </citation>
    <scope>NUCLEOTIDE SEQUENCE [LARGE SCALE GENOMIC DNA]</scope>
    <source>
        <strain evidence="4">ATCC 10500 / CBS 375.48 / QM 6759 / NRRL 1006</strain>
    </source>
</reference>
<feature type="region of interest" description="Disordered" evidence="1">
    <location>
        <begin position="240"/>
        <end position="279"/>
    </location>
</feature>
<feature type="domain" description="Ysc84 actin-binding" evidence="2">
    <location>
        <begin position="87"/>
        <end position="210"/>
    </location>
</feature>
<evidence type="ECO:0000256" key="1">
    <source>
        <dbReference type="SAM" id="MobiDB-lite"/>
    </source>
</evidence>
<dbReference type="eggNOG" id="KOG1843">
    <property type="taxonomic scope" value="Eukaryota"/>
</dbReference>
<protein>
    <recommendedName>
        <fullName evidence="2">Ysc84 actin-binding domain-containing protein</fullName>
    </recommendedName>
</protein>
<keyword evidence="4" id="KW-1185">Reference proteome</keyword>
<dbReference type="RefSeq" id="XP_002339982.1">
    <property type="nucleotide sequence ID" value="XM_002339941.1"/>
</dbReference>